<keyword evidence="1" id="KW-0472">Membrane</keyword>
<keyword evidence="1" id="KW-0812">Transmembrane</keyword>
<dbReference type="EMBL" id="BQMJ01000030">
    <property type="protein sequence ID" value="GJQ12093.1"/>
    <property type="molecule type" value="Genomic_DNA"/>
</dbReference>
<dbReference type="OrthoDB" id="10394274at2759"/>
<organism evidence="2 3">
    <name type="scientific">Galdieria partita</name>
    <dbReference type="NCBI Taxonomy" id="83374"/>
    <lineage>
        <taxon>Eukaryota</taxon>
        <taxon>Rhodophyta</taxon>
        <taxon>Bangiophyceae</taxon>
        <taxon>Galdieriales</taxon>
        <taxon>Galdieriaceae</taxon>
        <taxon>Galdieria</taxon>
    </lineage>
</organism>
<evidence type="ECO:0000313" key="2">
    <source>
        <dbReference type="EMBL" id="GJQ12093.1"/>
    </source>
</evidence>
<feature type="transmembrane region" description="Helical" evidence="1">
    <location>
        <begin position="89"/>
        <end position="109"/>
    </location>
</feature>
<dbReference type="AlphaFoldDB" id="A0A9C7PWI6"/>
<reference evidence="2" key="1">
    <citation type="journal article" date="2022" name="Proc. Natl. Acad. Sci. U.S.A.">
        <title>Life cycle and functional genomics of the unicellular red alga Galdieria for elucidating algal and plant evolution and industrial use.</title>
        <authorList>
            <person name="Hirooka S."/>
            <person name="Itabashi T."/>
            <person name="Ichinose T.M."/>
            <person name="Onuma R."/>
            <person name="Fujiwara T."/>
            <person name="Yamashita S."/>
            <person name="Jong L.W."/>
            <person name="Tomita R."/>
            <person name="Iwane A.H."/>
            <person name="Miyagishima S.Y."/>
        </authorList>
    </citation>
    <scope>NUCLEOTIDE SEQUENCE</scope>
    <source>
        <strain evidence="2">NBRC 102759</strain>
    </source>
</reference>
<accession>A0A9C7PWI6</accession>
<evidence type="ECO:0008006" key="4">
    <source>
        <dbReference type="Google" id="ProtNLM"/>
    </source>
</evidence>
<evidence type="ECO:0000313" key="3">
    <source>
        <dbReference type="Proteomes" id="UP001061958"/>
    </source>
</evidence>
<dbReference type="Gene3D" id="1.10.3460.10">
    <property type="entry name" value="Chlorophyll a/b binding protein domain"/>
    <property type="match status" value="1"/>
</dbReference>
<proteinExistence type="predicted"/>
<dbReference type="GO" id="GO:0009507">
    <property type="term" value="C:chloroplast"/>
    <property type="evidence" value="ECO:0007669"/>
    <property type="project" value="UniProtKB-SubCell"/>
</dbReference>
<gene>
    <name evidence="2" type="ORF">GpartN1_g3884.t1</name>
</gene>
<protein>
    <recommendedName>
        <fullName evidence="4">High light inducible protein</fullName>
    </recommendedName>
</protein>
<keyword evidence="1" id="KW-1133">Transmembrane helix</keyword>
<name>A0A9C7PWI6_9RHOD</name>
<keyword evidence="3" id="KW-1185">Reference proteome</keyword>
<dbReference type="Proteomes" id="UP001061958">
    <property type="component" value="Unassembled WGS sequence"/>
</dbReference>
<comment type="caution">
    <text evidence="2">The sequence shown here is derived from an EMBL/GenBank/DDBJ whole genome shotgun (WGS) entry which is preliminary data.</text>
</comment>
<reference evidence="2" key="2">
    <citation type="submission" date="2022-01" db="EMBL/GenBank/DDBJ databases">
        <authorList>
            <person name="Hirooka S."/>
            <person name="Miyagishima S.Y."/>
        </authorList>
    </citation>
    <scope>NUCLEOTIDE SEQUENCE</scope>
    <source>
        <strain evidence="2">NBRC 102759</strain>
    </source>
</reference>
<dbReference type="SUPFAM" id="SSF103511">
    <property type="entry name" value="Chlorophyll a-b binding protein"/>
    <property type="match status" value="1"/>
</dbReference>
<evidence type="ECO:0000256" key="1">
    <source>
        <dbReference type="SAM" id="Phobius"/>
    </source>
</evidence>
<sequence>MFILGCIEKSRTCVVVRIKKVNQHRYNCFPICMKKSSNEFQKIFGFTDHAETCNGRLAMVGMFVAAIREKVTDKGIFEQLGWVDRQEQCGLFGTLLVIFVLLVTTQYLWKQNKS</sequence>